<accession>A0A6C0I5S9</accession>
<protein>
    <submittedName>
        <fullName evidence="1">Uncharacterized protein</fullName>
    </submittedName>
</protein>
<evidence type="ECO:0000313" key="1">
    <source>
        <dbReference type="EMBL" id="QHT87716.1"/>
    </source>
</evidence>
<dbReference type="AlphaFoldDB" id="A0A6C0I5S9"/>
<sequence>MSNIPLEVIDSILEYNNTKLVCNKKTKSFHLRFLDFNDYKKVSDVYVDVIKRGTSNRVKNQKVDKNNTWNYTVWHEFSNPGKWFIREYTLIYTDTNKVDDFLYIMYANHKAYYTMKITYNEDQTVCKRETIKHT</sequence>
<dbReference type="EMBL" id="MN740099">
    <property type="protein sequence ID" value="QHT87716.1"/>
    <property type="molecule type" value="Genomic_DNA"/>
</dbReference>
<name>A0A6C0I5S9_9ZZZZ</name>
<organism evidence="1">
    <name type="scientific">viral metagenome</name>
    <dbReference type="NCBI Taxonomy" id="1070528"/>
    <lineage>
        <taxon>unclassified sequences</taxon>
        <taxon>metagenomes</taxon>
        <taxon>organismal metagenomes</taxon>
    </lineage>
</organism>
<proteinExistence type="predicted"/>
<reference evidence="1" key="1">
    <citation type="journal article" date="2020" name="Nature">
        <title>Giant virus diversity and host interactions through global metagenomics.</title>
        <authorList>
            <person name="Schulz F."/>
            <person name="Roux S."/>
            <person name="Paez-Espino D."/>
            <person name="Jungbluth S."/>
            <person name="Walsh D.A."/>
            <person name="Denef V.J."/>
            <person name="McMahon K.D."/>
            <person name="Konstantinidis K.T."/>
            <person name="Eloe-Fadrosh E.A."/>
            <person name="Kyrpides N.C."/>
            <person name="Woyke T."/>
        </authorList>
    </citation>
    <scope>NUCLEOTIDE SEQUENCE</scope>
    <source>
        <strain evidence="1">GVMAG-M-3300023184-190</strain>
    </source>
</reference>